<dbReference type="AlphaFoldDB" id="A0A0G4EW83"/>
<gene>
    <name evidence="2" type="ORF">Vbra_2153</name>
</gene>
<organism evidence="2 3">
    <name type="scientific">Vitrella brassicaformis (strain CCMP3155)</name>
    <dbReference type="NCBI Taxonomy" id="1169540"/>
    <lineage>
        <taxon>Eukaryota</taxon>
        <taxon>Sar</taxon>
        <taxon>Alveolata</taxon>
        <taxon>Colpodellida</taxon>
        <taxon>Vitrellaceae</taxon>
        <taxon>Vitrella</taxon>
    </lineage>
</organism>
<keyword evidence="3" id="KW-1185">Reference proteome</keyword>
<feature type="compositionally biased region" description="Low complexity" evidence="1">
    <location>
        <begin position="85"/>
        <end position="94"/>
    </location>
</feature>
<accession>A0A0G4EW83</accession>
<evidence type="ECO:0000256" key="1">
    <source>
        <dbReference type="SAM" id="MobiDB-lite"/>
    </source>
</evidence>
<reference evidence="2 3" key="1">
    <citation type="submission" date="2014-11" db="EMBL/GenBank/DDBJ databases">
        <authorList>
            <person name="Zhu J."/>
            <person name="Qi W."/>
            <person name="Song R."/>
        </authorList>
    </citation>
    <scope>NUCLEOTIDE SEQUENCE [LARGE SCALE GENOMIC DNA]</scope>
</reference>
<feature type="region of interest" description="Disordered" evidence="1">
    <location>
        <begin position="70"/>
        <end position="145"/>
    </location>
</feature>
<proteinExistence type="predicted"/>
<evidence type="ECO:0000313" key="2">
    <source>
        <dbReference type="EMBL" id="CEM02610.1"/>
    </source>
</evidence>
<dbReference type="EMBL" id="CDMY01000331">
    <property type="protein sequence ID" value="CEM02610.1"/>
    <property type="molecule type" value="Genomic_DNA"/>
</dbReference>
<dbReference type="Proteomes" id="UP000041254">
    <property type="component" value="Unassembled WGS sequence"/>
</dbReference>
<name>A0A0G4EW83_VITBC</name>
<dbReference type="InParanoid" id="A0A0G4EW83"/>
<protein>
    <submittedName>
        <fullName evidence="2">Uncharacterized protein</fullName>
    </submittedName>
</protein>
<dbReference type="VEuPathDB" id="CryptoDB:Vbra_2153"/>
<sequence length="194" mass="20261">MVRVGGGIMSLADFVSSERANVRANPGAVLALPSSASSHHSPTHTRGAIAANRFSSAGSSQQDVPRTNLFTTSQHSSRPPPAAPPAAAAAAVAVTSPLNHDSSRVTAAHPPSHQRHSHPHPTPSAAHTWPPPLPVTPSCTHSSSSNMALAHLPRGWTRSTICLAGAVVGRVKVCRWSRRGRKDCRAVAGRRSDD</sequence>
<evidence type="ECO:0000313" key="3">
    <source>
        <dbReference type="Proteomes" id="UP000041254"/>
    </source>
</evidence>